<dbReference type="Proteomes" id="UP001207918">
    <property type="component" value="Unassembled WGS sequence"/>
</dbReference>
<dbReference type="Pfam" id="PF02597">
    <property type="entry name" value="ThiS"/>
    <property type="match status" value="1"/>
</dbReference>
<name>A0ABT3PTH3_9BACT</name>
<dbReference type="InterPro" id="IPR003749">
    <property type="entry name" value="ThiS/MoaD-like"/>
</dbReference>
<dbReference type="SUPFAM" id="SSF54285">
    <property type="entry name" value="MoaD/ThiS"/>
    <property type="match status" value="1"/>
</dbReference>
<dbReference type="CDD" id="cd00754">
    <property type="entry name" value="Ubl_MoaD"/>
    <property type="match status" value="1"/>
</dbReference>
<gene>
    <name evidence="1" type="ORF">J6I44_20025</name>
</gene>
<dbReference type="RefSeq" id="WP_265768033.1">
    <property type="nucleotide sequence ID" value="NZ_JAGGJA010000024.1"/>
</dbReference>
<proteinExistence type="predicted"/>
<sequence>MNLTLILFGITKEIIGEHRLSYQIPSSMDVKGLKQSLQEDYPELGRLASLAIAVNGCYAKDDHPIKKSDEIVLIPPVSGG</sequence>
<organism evidence="1 2">
    <name type="scientific">Fodinibius salsisoli</name>
    <dbReference type="NCBI Taxonomy" id="2820877"/>
    <lineage>
        <taxon>Bacteria</taxon>
        <taxon>Pseudomonadati</taxon>
        <taxon>Balneolota</taxon>
        <taxon>Balneolia</taxon>
        <taxon>Balneolales</taxon>
        <taxon>Balneolaceae</taxon>
        <taxon>Fodinibius</taxon>
    </lineage>
</organism>
<comment type="caution">
    <text evidence="1">The sequence shown here is derived from an EMBL/GenBank/DDBJ whole genome shotgun (WGS) entry which is preliminary data.</text>
</comment>
<dbReference type="EMBL" id="JAGGJA010000024">
    <property type="protein sequence ID" value="MCW9709160.1"/>
    <property type="molecule type" value="Genomic_DNA"/>
</dbReference>
<dbReference type="Gene3D" id="3.10.20.30">
    <property type="match status" value="1"/>
</dbReference>
<accession>A0ABT3PTH3</accession>
<reference evidence="1 2" key="1">
    <citation type="submission" date="2021-03" db="EMBL/GenBank/DDBJ databases">
        <title>Aliifodinibius sp. nov., a new bacterium isolated from saline soil.</title>
        <authorList>
            <person name="Galisteo C."/>
            <person name="De La Haba R."/>
            <person name="Sanchez-Porro C."/>
            <person name="Ventosa A."/>
        </authorList>
    </citation>
    <scope>NUCLEOTIDE SEQUENCE [LARGE SCALE GENOMIC DNA]</scope>
    <source>
        <strain evidence="1 2">1BSP15-2V2</strain>
    </source>
</reference>
<protein>
    <submittedName>
        <fullName evidence="1">MoaD/ThiS family protein</fullName>
    </submittedName>
</protein>
<evidence type="ECO:0000313" key="1">
    <source>
        <dbReference type="EMBL" id="MCW9709160.1"/>
    </source>
</evidence>
<dbReference type="InterPro" id="IPR016155">
    <property type="entry name" value="Mopterin_synth/thiamin_S_b"/>
</dbReference>
<dbReference type="InterPro" id="IPR012675">
    <property type="entry name" value="Beta-grasp_dom_sf"/>
</dbReference>
<keyword evidence="2" id="KW-1185">Reference proteome</keyword>
<evidence type="ECO:0000313" key="2">
    <source>
        <dbReference type="Proteomes" id="UP001207918"/>
    </source>
</evidence>